<reference evidence="1" key="2">
    <citation type="journal article" date="2015" name="Data Brief">
        <title>Shoot transcriptome of the giant reed, Arundo donax.</title>
        <authorList>
            <person name="Barrero R.A."/>
            <person name="Guerrero F.D."/>
            <person name="Moolhuijzen P."/>
            <person name="Goolsby J.A."/>
            <person name="Tidwell J."/>
            <person name="Bellgard S.E."/>
            <person name="Bellgard M.I."/>
        </authorList>
    </citation>
    <scope>NUCLEOTIDE SEQUENCE</scope>
    <source>
        <tissue evidence="1">Shoot tissue taken approximately 20 cm above the soil surface</tissue>
    </source>
</reference>
<accession>A0A0A9AUG1</accession>
<protein>
    <submittedName>
        <fullName evidence="1">Uncharacterized protein</fullName>
    </submittedName>
</protein>
<proteinExistence type="predicted"/>
<dbReference type="EMBL" id="GBRH01243134">
    <property type="protein sequence ID" value="JAD54761.1"/>
    <property type="molecule type" value="Transcribed_RNA"/>
</dbReference>
<sequence>MLVNLNGKISYHAYMSNLGSI</sequence>
<name>A0A0A9AUG1_ARUDO</name>
<reference evidence="1" key="1">
    <citation type="submission" date="2014-09" db="EMBL/GenBank/DDBJ databases">
        <authorList>
            <person name="Magalhaes I.L.F."/>
            <person name="Oliveira U."/>
            <person name="Santos F.R."/>
            <person name="Vidigal T.H.D.A."/>
            <person name="Brescovit A.D."/>
            <person name="Santos A.J."/>
        </authorList>
    </citation>
    <scope>NUCLEOTIDE SEQUENCE</scope>
    <source>
        <tissue evidence="1">Shoot tissue taken approximately 20 cm above the soil surface</tissue>
    </source>
</reference>
<dbReference type="AlphaFoldDB" id="A0A0A9AUG1"/>
<organism evidence="1">
    <name type="scientific">Arundo donax</name>
    <name type="common">Giant reed</name>
    <name type="synonym">Donax arundinaceus</name>
    <dbReference type="NCBI Taxonomy" id="35708"/>
    <lineage>
        <taxon>Eukaryota</taxon>
        <taxon>Viridiplantae</taxon>
        <taxon>Streptophyta</taxon>
        <taxon>Embryophyta</taxon>
        <taxon>Tracheophyta</taxon>
        <taxon>Spermatophyta</taxon>
        <taxon>Magnoliopsida</taxon>
        <taxon>Liliopsida</taxon>
        <taxon>Poales</taxon>
        <taxon>Poaceae</taxon>
        <taxon>PACMAD clade</taxon>
        <taxon>Arundinoideae</taxon>
        <taxon>Arundineae</taxon>
        <taxon>Arundo</taxon>
    </lineage>
</organism>
<evidence type="ECO:0000313" key="1">
    <source>
        <dbReference type="EMBL" id="JAD54761.1"/>
    </source>
</evidence>